<dbReference type="EMBL" id="QXHD01000004">
    <property type="protein sequence ID" value="NEZ56227.1"/>
    <property type="molecule type" value="Genomic_DNA"/>
</dbReference>
<proteinExistence type="predicted"/>
<keyword evidence="3" id="KW-1185">Reference proteome</keyword>
<sequence>MTTPISPLLKKGGLAQVDADNGQLLRLINFQFNPETFSRSLQVLRVESGDSNRAEALRLKGPAAETINLEVEFDTADQREFPQQNPDAVEFGLYPQLAALETLIYPSTSQLQANHRLAQVGTLEITPMQAPLLLFIWGKQRILPVNLTEFSVTEEAFDSFLNPVRAKVSLGMRVLSIFDIPVESYGGGLFMSYLEQKEQFATKIPRGSFNSSGIGGLP</sequence>
<gene>
    <name evidence="2" type="ORF">DXZ20_11200</name>
</gene>
<feature type="domain" description="Contractile injection system tube protein N-terminal" evidence="1">
    <location>
        <begin position="26"/>
        <end position="171"/>
    </location>
</feature>
<evidence type="ECO:0000259" key="1">
    <source>
        <dbReference type="Pfam" id="PF19266"/>
    </source>
</evidence>
<dbReference type="InterPro" id="IPR045361">
    <property type="entry name" value="CIS_tube_prot_N"/>
</dbReference>
<evidence type="ECO:0000313" key="3">
    <source>
        <dbReference type="Proteomes" id="UP000481033"/>
    </source>
</evidence>
<dbReference type="Pfam" id="PF19266">
    <property type="entry name" value="CIS_tube"/>
    <property type="match status" value="1"/>
</dbReference>
<accession>A0A6M0RJ53</accession>
<name>A0A6M0RJ53_9CYAN</name>
<protein>
    <recommendedName>
        <fullName evidence="1">Contractile injection system tube protein N-terminal domain-containing protein</fullName>
    </recommendedName>
</protein>
<organism evidence="2 3">
    <name type="scientific">Adonisia turfae CCMR0081</name>
    <dbReference type="NCBI Taxonomy" id="2292702"/>
    <lineage>
        <taxon>Bacteria</taxon>
        <taxon>Bacillati</taxon>
        <taxon>Cyanobacteriota</taxon>
        <taxon>Adonisia</taxon>
        <taxon>Adonisia turfae</taxon>
    </lineage>
</organism>
<dbReference type="Proteomes" id="UP000481033">
    <property type="component" value="Unassembled WGS sequence"/>
</dbReference>
<reference evidence="2 3" key="1">
    <citation type="journal article" date="2020" name="Microb. Ecol.">
        <title>Ecogenomics of the Marine Benthic Filamentous Cyanobacterium Adonisia.</title>
        <authorList>
            <person name="Walter J.M."/>
            <person name="Coutinho F.H."/>
            <person name="Leomil L."/>
            <person name="Hargreaves P.I."/>
            <person name="Campeao M.E."/>
            <person name="Vieira V.V."/>
            <person name="Silva B.S."/>
            <person name="Fistarol G.O."/>
            <person name="Salomon P.S."/>
            <person name="Sawabe T."/>
            <person name="Mino S."/>
            <person name="Hosokawa M."/>
            <person name="Miyashita H."/>
            <person name="Maruyama F."/>
            <person name="van Verk M.C."/>
            <person name="Dutilh B.E."/>
            <person name="Thompson C.C."/>
            <person name="Thompson F.L."/>
        </authorList>
    </citation>
    <scope>NUCLEOTIDE SEQUENCE [LARGE SCALE GENOMIC DNA]</scope>
    <source>
        <strain evidence="2 3">CCMR0081</strain>
    </source>
</reference>
<comment type="caution">
    <text evidence="2">The sequence shown here is derived from an EMBL/GenBank/DDBJ whole genome shotgun (WGS) entry which is preliminary data.</text>
</comment>
<evidence type="ECO:0000313" key="2">
    <source>
        <dbReference type="EMBL" id="NEZ56227.1"/>
    </source>
</evidence>
<dbReference type="AlphaFoldDB" id="A0A6M0RJ53"/>
<dbReference type="RefSeq" id="WP_163698193.1">
    <property type="nucleotide sequence ID" value="NZ_QXHD01000004.1"/>
</dbReference>